<evidence type="ECO:0000256" key="4">
    <source>
        <dbReference type="ARBA" id="ARBA00022670"/>
    </source>
</evidence>
<feature type="binding site" evidence="12">
    <location>
        <position position="142"/>
    </location>
    <ligand>
        <name>Zn(2+)</name>
        <dbReference type="ChEBI" id="CHEBI:29105"/>
        <note>catalytic</note>
    </ligand>
</feature>
<evidence type="ECO:0000259" key="13">
    <source>
        <dbReference type="Pfam" id="PF01435"/>
    </source>
</evidence>
<protein>
    <recommendedName>
        <fullName evidence="12">Protease HtpX homolog</fullName>
        <ecNumber evidence="12">3.4.24.-</ecNumber>
    </recommendedName>
</protein>
<comment type="subcellular location">
    <subcellularLocation>
        <location evidence="1 12">Cell membrane</location>
        <topology evidence="1 12">Multi-pass membrane protein</topology>
    </subcellularLocation>
</comment>
<reference evidence="14 15" key="1">
    <citation type="journal article" date="2017" name="ISME J.">
        <title>Energy and carbon metabolisms in a deep terrestrial subsurface fluid microbial community.</title>
        <authorList>
            <person name="Momper L."/>
            <person name="Jungbluth S.P."/>
            <person name="Lee M.D."/>
            <person name="Amend J.P."/>
        </authorList>
    </citation>
    <scope>NUCLEOTIDE SEQUENCE [LARGE SCALE GENOMIC DNA]</scope>
    <source>
        <strain evidence="14">SURF_17</strain>
    </source>
</reference>
<evidence type="ECO:0000256" key="5">
    <source>
        <dbReference type="ARBA" id="ARBA00022692"/>
    </source>
</evidence>
<dbReference type="EC" id="3.4.24.-" evidence="12"/>
<feature type="binding site" evidence="12">
    <location>
        <position position="146"/>
    </location>
    <ligand>
        <name>Zn(2+)</name>
        <dbReference type="ChEBI" id="CHEBI:29105"/>
        <note>catalytic</note>
    </ligand>
</feature>
<dbReference type="InterPro" id="IPR001915">
    <property type="entry name" value="Peptidase_M48"/>
</dbReference>
<dbReference type="InterPro" id="IPR022919">
    <property type="entry name" value="Pept_M48_protease_HtpX"/>
</dbReference>
<keyword evidence="3 12" id="KW-1003">Cell membrane</keyword>
<dbReference type="Gene3D" id="3.30.2010.10">
    <property type="entry name" value="Metalloproteases ('zincins'), catalytic domain"/>
    <property type="match status" value="1"/>
</dbReference>
<feature type="transmembrane region" description="Helical" evidence="12">
    <location>
        <begin position="198"/>
        <end position="218"/>
    </location>
</feature>
<dbReference type="PANTHER" id="PTHR43221">
    <property type="entry name" value="PROTEASE HTPX"/>
    <property type="match status" value="1"/>
</dbReference>
<keyword evidence="6 12" id="KW-0479">Metal-binding</keyword>
<evidence type="ECO:0000256" key="3">
    <source>
        <dbReference type="ARBA" id="ARBA00022475"/>
    </source>
</evidence>
<evidence type="ECO:0000256" key="10">
    <source>
        <dbReference type="ARBA" id="ARBA00023049"/>
    </source>
</evidence>
<dbReference type="Proteomes" id="UP000285961">
    <property type="component" value="Unassembled WGS sequence"/>
</dbReference>
<dbReference type="AlphaFoldDB" id="A0A419EV78"/>
<feature type="binding site" evidence="12">
    <location>
        <position position="227"/>
    </location>
    <ligand>
        <name>Zn(2+)</name>
        <dbReference type="ChEBI" id="CHEBI:29105"/>
        <note>catalytic</note>
    </ligand>
</feature>
<keyword evidence="10 12" id="KW-0482">Metalloprotease</keyword>
<dbReference type="GO" id="GO:0005886">
    <property type="term" value="C:plasma membrane"/>
    <property type="evidence" value="ECO:0007669"/>
    <property type="project" value="UniProtKB-SubCell"/>
</dbReference>
<comment type="caution">
    <text evidence="14">The sequence shown here is derived from an EMBL/GenBank/DDBJ whole genome shotgun (WGS) entry which is preliminary data.</text>
</comment>
<dbReference type="GO" id="GO:0008270">
    <property type="term" value="F:zinc ion binding"/>
    <property type="evidence" value="ECO:0007669"/>
    <property type="project" value="UniProtKB-UniRule"/>
</dbReference>
<feature type="domain" description="Peptidase M48" evidence="13">
    <location>
        <begin position="81"/>
        <end position="300"/>
    </location>
</feature>
<proteinExistence type="inferred from homology"/>
<sequence length="301" mass="33068">MYEQMSANRRKSIALCVFFILIVFILALLFEEIAPGARIVAFPLAVVIATVGPLVGYYNSDKIILRMSRARPATREEHRFLMNTIEGLAIAAGTPVPKLYVIEDTAPNAFATGRNPDHGVIAVTTGLLQKLNRRELEGVLAHEMSHIKNYDILIDSIAVILVGVVALLSDWMLRTFRYGPRRSRGASRSRGGGGQAQAIILLLALITAILAPLIAQLLRLAVSRKREFLADASGAFLTRYPEGLASALEKLDADTEPLEVANKSTAHLYIVNPLREHASLLNNLFSTHPPTQERVAALRRM</sequence>
<evidence type="ECO:0000256" key="2">
    <source>
        <dbReference type="ARBA" id="ARBA00009779"/>
    </source>
</evidence>
<keyword evidence="8 12" id="KW-0862">Zinc</keyword>
<keyword evidence="11 12" id="KW-0472">Membrane</keyword>
<keyword evidence="7 12" id="KW-0378">Hydrolase</keyword>
<feature type="transmembrane region" description="Helical" evidence="12">
    <location>
        <begin position="12"/>
        <end position="30"/>
    </location>
</feature>
<dbReference type="PANTHER" id="PTHR43221:SF1">
    <property type="entry name" value="PROTEASE HTPX"/>
    <property type="match status" value="1"/>
</dbReference>
<feature type="transmembrane region" description="Helical" evidence="12">
    <location>
        <begin position="152"/>
        <end position="173"/>
    </location>
</feature>
<evidence type="ECO:0000313" key="15">
    <source>
        <dbReference type="Proteomes" id="UP000285961"/>
    </source>
</evidence>
<evidence type="ECO:0000256" key="11">
    <source>
        <dbReference type="ARBA" id="ARBA00023136"/>
    </source>
</evidence>
<keyword evidence="5 12" id="KW-0812">Transmembrane</keyword>
<keyword evidence="4 12" id="KW-0645">Protease</keyword>
<name>A0A419EV78_9BACT</name>
<evidence type="ECO:0000256" key="8">
    <source>
        <dbReference type="ARBA" id="ARBA00022833"/>
    </source>
</evidence>
<evidence type="ECO:0000256" key="7">
    <source>
        <dbReference type="ARBA" id="ARBA00022801"/>
    </source>
</evidence>
<dbReference type="HAMAP" id="MF_00188">
    <property type="entry name" value="Pept_M48_protease_HtpX"/>
    <property type="match status" value="1"/>
</dbReference>
<dbReference type="GO" id="GO:0004222">
    <property type="term" value="F:metalloendopeptidase activity"/>
    <property type="evidence" value="ECO:0007669"/>
    <property type="project" value="UniProtKB-UniRule"/>
</dbReference>
<dbReference type="CDD" id="cd07340">
    <property type="entry name" value="M48B_Htpx_like"/>
    <property type="match status" value="1"/>
</dbReference>
<accession>A0A419EV78</accession>
<dbReference type="Pfam" id="PF01435">
    <property type="entry name" value="Peptidase_M48"/>
    <property type="match status" value="1"/>
</dbReference>
<evidence type="ECO:0000256" key="9">
    <source>
        <dbReference type="ARBA" id="ARBA00022989"/>
    </source>
</evidence>
<feature type="active site" evidence="12">
    <location>
        <position position="143"/>
    </location>
</feature>
<evidence type="ECO:0000256" key="6">
    <source>
        <dbReference type="ARBA" id="ARBA00022723"/>
    </source>
</evidence>
<dbReference type="InterPro" id="IPR050083">
    <property type="entry name" value="HtpX_protease"/>
</dbReference>
<evidence type="ECO:0000313" key="14">
    <source>
        <dbReference type="EMBL" id="RJP68230.1"/>
    </source>
</evidence>
<comment type="similarity">
    <text evidence="2 12">Belongs to the peptidase M48B family.</text>
</comment>
<organism evidence="14 15">
    <name type="scientific">Candidatus Abyssobacteria bacterium SURF_17</name>
    <dbReference type="NCBI Taxonomy" id="2093361"/>
    <lineage>
        <taxon>Bacteria</taxon>
        <taxon>Pseudomonadati</taxon>
        <taxon>Candidatus Hydrogenedentota</taxon>
        <taxon>Candidatus Abyssobacteria</taxon>
    </lineage>
</organism>
<gene>
    <name evidence="12" type="primary">htpX</name>
    <name evidence="14" type="ORF">C4532_13190</name>
</gene>
<evidence type="ECO:0000256" key="1">
    <source>
        <dbReference type="ARBA" id="ARBA00004651"/>
    </source>
</evidence>
<feature type="transmembrane region" description="Helical" evidence="12">
    <location>
        <begin position="36"/>
        <end position="59"/>
    </location>
</feature>
<comment type="cofactor">
    <cofactor evidence="12">
        <name>Zn(2+)</name>
        <dbReference type="ChEBI" id="CHEBI:29105"/>
    </cofactor>
    <text evidence="12">Binds 1 zinc ion per subunit.</text>
</comment>
<evidence type="ECO:0000256" key="12">
    <source>
        <dbReference type="HAMAP-Rule" id="MF_00188"/>
    </source>
</evidence>
<dbReference type="EMBL" id="QZKI01000093">
    <property type="protein sequence ID" value="RJP68230.1"/>
    <property type="molecule type" value="Genomic_DNA"/>
</dbReference>
<keyword evidence="9 12" id="KW-1133">Transmembrane helix</keyword>
<dbReference type="GO" id="GO:0006508">
    <property type="term" value="P:proteolysis"/>
    <property type="evidence" value="ECO:0007669"/>
    <property type="project" value="UniProtKB-KW"/>
</dbReference>